<dbReference type="EMBL" id="MBDS01000020">
    <property type="protein sequence ID" value="OPB84418.1"/>
    <property type="molecule type" value="Genomic_DNA"/>
</dbReference>
<dbReference type="RefSeq" id="WP_078779777.1">
    <property type="nucleotide sequence ID" value="NZ_MBDS01000020.1"/>
</dbReference>
<proteinExistence type="predicted"/>
<keyword evidence="2" id="KW-1185">Reference proteome</keyword>
<accession>A0ABX3N3V8</accession>
<dbReference type="Proteomes" id="UP000190016">
    <property type="component" value="Unassembled WGS sequence"/>
</dbReference>
<reference evidence="1 2" key="1">
    <citation type="submission" date="2016-07" db="EMBL/GenBank/DDBJ databases">
        <title>Revisiting the Taxonomy of the Elizabethkingia Genus based on Whole-Genome Sequencing, Optical Mapping, and MALDI-TOF.</title>
        <authorList>
            <person name="Nicholson A.C."/>
        </authorList>
    </citation>
    <scope>NUCLEOTIDE SEQUENCE [LARGE SCALE GENOMIC DNA]</scope>
    <source>
        <strain evidence="1 2">C1558</strain>
    </source>
</reference>
<gene>
    <name evidence="1" type="ORF">BB021_16890</name>
</gene>
<sequence>MKRVQNKVESEDVWNLLKTKINSHIENLDSEDNLDKQKILEICHIGKMLTTFFPDFEIIELREKPDFIISNKKEYYGVEHQIVVDFKEKEKEGFYKNICDKAAIMITKDVNIPNFLINIYLKRDCPYVIRNKNKYIHDIAELIKYYILKKEIPENDYFEDVSVYFNHDRKAICPNFGGYSQKFINETIINDFIKKKEKKIKEYKSNLDIPLWLVLVIGGTGRSSYEVNEILNISIESHFDKIFIFEDFNNQLFEIK</sequence>
<organism evidence="1 2">
    <name type="scientific">Elizabethkingia ursingii</name>
    <dbReference type="NCBI Taxonomy" id="1756150"/>
    <lineage>
        <taxon>Bacteria</taxon>
        <taxon>Pseudomonadati</taxon>
        <taxon>Bacteroidota</taxon>
        <taxon>Flavobacteriia</taxon>
        <taxon>Flavobacteriales</taxon>
        <taxon>Weeksellaceae</taxon>
        <taxon>Elizabethkingia</taxon>
    </lineage>
</organism>
<comment type="caution">
    <text evidence="1">The sequence shown here is derived from an EMBL/GenBank/DDBJ whole genome shotgun (WGS) entry which is preliminary data.</text>
</comment>
<evidence type="ECO:0000313" key="2">
    <source>
        <dbReference type="Proteomes" id="UP000190016"/>
    </source>
</evidence>
<evidence type="ECO:0000313" key="1">
    <source>
        <dbReference type="EMBL" id="OPB84418.1"/>
    </source>
</evidence>
<name>A0ABX3N3V8_9FLAO</name>
<protein>
    <submittedName>
        <fullName evidence="1">Uncharacterized protein</fullName>
    </submittedName>
</protein>